<keyword evidence="1" id="KW-1133">Transmembrane helix</keyword>
<dbReference type="AlphaFoldDB" id="A0A9N9H7P0"/>
<comment type="caution">
    <text evidence="2">The sequence shown here is derived from an EMBL/GenBank/DDBJ whole genome shotgun (WGS) entry which is preliminary data.</text>
</comment>
<feature type="transmembrane region" description="Helical" evidence="1">
    <location>
        <begin position="106"/>
        <end position="127"/>
    </location>
</feature>
<keyword evidence="1" id="KW-0472">Membrane</keyword>
<reference evidence="2" key="1">
    <citation type="submission" date="2021-06" db="EMBL/GenBank/DDBJ databases">
        <authorList>
            <person name="Kallberg Y."/>
            <person name="Tangrot J."/>
            <person name="Rosling A."/>
        </authorList>
    </citation>
    <scope>NUCLEOTIDE SEQUENCE</scope>
    <source>
        <strain evidence="2">FL130A</strain>
    </source>
</reference>
<dbReference type="EMBL" id="CAJVPS010010691">
    <property type="protein sequence ID" value="CAG8659603.1"/>
    <property type="molecule type" value="Genomic_DNA"/>
</dbReference>
<protein>
    <submittedName>
        <fullName evidence="2">547_t:CDS:1</fullName>
    </submittedName>
</protein>
<feature type="transmembrane region" description="Helical" evidence="1">
    <location>
        <begin position="56"/>
        <end position="75"/>
    </location>
</feature>
<keyword evidence="1" id="KW-0812">Transmembrane</keyword>
<evidence type="ECO:0000256" key="1">
    <source>
        <dbReference type="SAM" id="Phobius"/>
    </source>
</evidence>
<organism evidence="2 3">
    <name type="scientific">Ambispora leptoticha</name>
    <dbReference type="NCBI Taxonomy" id="144679"/>
    <lineage>
        <taxon>Eukaryota</taxon>
        <taxon>Fungi</taxon>
        <taxon>Fungi incertae sedis</taxon>
        <taxon>Mucoromycota</taxon>
        <taxon>Glomeromycotina</taxon>
        <taxon>Glomeromycetes</taxon>
        <taxon>Archaeosporales</taxon>
        <taxon>Ambisporaceae</taxon>
        <taxon>Ambispora</taxon>
    </lineage>
</organism>
<evidence type="ECO:0000313" key="2">
    <source>
        <dbReference type="EMBL" id="CAG8659603.1"/>
    </source>
</evidence>
<gene>
    <name evidence="2" type="ORF">ALEPTO_LOCUS10283</name>
</gene>
<feature type="non-terminal residue" evidence="2">
    <location>
        <position position="1"/>
    </location>
</feature>
<dbReference type="OrthoDB" id="2420489at2759"/>
<feature type="transmembrane region" description="Helical" evidence="1">
    <location>
        <begin position="22"/>
        <end position="44"/>
    </location>
</feature>
<evidence type="ECO:0000313" key="3">
    <source>
        <dbReference type="Proteomes" id="UP000789508"/>
    </source>
</evidence>
<sequence>LAKMILFDMSNGTLSLHSIDKVYFTLALTPIGAIVIFSMCMIFGCDGIANEAITSMFGCGYMIAWLIVPSAYTAYTVNEMGNIPFTCPDSYNYSLPLLHTTCQIRATNLIFIWAYPTFLVFSSILLVNDDNNNENEVSDICEIPFEVVERIEDVVI</sequence>
<name>A0A9N9H7P0_9GLOM</name>
<dbReference type="Proteomes" id="UP000789508">
    <property type="component" value="Unassembled WGS sequence"/>
</dbReference>
<proteinExistence type="predicted"/>
<keyword evidence="3" id="KW-1185">Reference proteome</keyword>
<accession>A0A9N9H7P0</accession>